<keyword evidence="3" id="KW-1185">Reference proteome</keyword>
<accession>A0A845APG0</accession>
<reference evidence="2 3" key="1">
    <citation type="submission" date="2019-12" db="EMBL/GenBank/DDBJ databases">
        <title>Genomic-based taxomic classification of the family Erythrobacteraceae.</title>
        <authorList>
            <person name="Xu L."/>
        </authorList>
    </citation>
    <scope>NUCLEOTIDE SEQUENCE [LARGE SCALE GENOMIC DNA]</scope>
    <source>
        <strain evidence="2 3">JCM 16677</strain>
    </source>
</reference>
<evidence type="ECO:0000313" key="3">
    <source>
        <dbReference type="Proteomes" id="UP000446786"/>
    </source>
</evidence>
<dbReference type="AlphaFoldDB" id="A0A845APG0"/>
<organism evidence="2 3">
    <name type="scientific">Parerythrobacter jejuensis</name>
    <dbReference type="NCBI Taxonomy" id="795812"/>
    <lineage>
        <taxon>Bacteria</taxon>
        <taxon>Pseudomonadati</taxon>
        <taxon>Pseudomonadota</taxon>
        <taxon>Alphaproteobacteria</taxon>
        <taxon>Sphingomonadales</taxon>
        <taxon>Erythrobacteraceae</taxon>
        <taxon>Parerythrobacter</taxon>
    </lineage>
</organism>
<evidence type="ECO:0000313" key="2">
    <source>
        <dbReference type="EMBL" id="MXP32180.1"/>
    </source>
</evidence>
<dbReference type="InterPro" id="IPR047589">
    <property type="entry name" value="DUF11_rpt"/>
</dbReference>
<feature type="chain" id="PRO_5032613102" evidence="1">
    <location>
        <begin position="27"/>
        <end position="344"/>
    </location>
</feature>
<protein>
    <submittedName>
        <fullName evidence="2">DUF11 domain-containing protein</fullName>
    </submittedName>
</protein>
<sequence length="344" mass="34197">MKRSKQLLGAVSSVALIAFSTSPALAAGTTAGDTITNTVTVDFEVGGVNQTDVTATDTFTVDRKVNVTVSEVGGATTNVSPGGIEQVTTFDVTNLSNDTIDLDLSVAQPASDDFDVTNVKFFIDDGDGVFDAGDTEVTFLDEVAEDETVRVFVVGDIPISQSTGDVAEVILTADSHAGGTASSLGAELTATAGANTAGVDTVLADGAGDTDAANDGAFSDTDSYTVQAAALTAAKSSVLISDPVNGTTNPKAIPGAVVEYCIAVSNGAGSATATGVTVSDVLPADVTYDAGFGIFVNGTFDGVAGTCNADGTAGGSFGSGTVSGSLSDIAAGVTRTLYFRATIN</sequence>
<proteinExistence type="predicted"/>
<dbReference type="EMBL" id="WTYE01000001">
    <property type="protein sequence ID" value="MXP32180.1"/>
    <property type="molecule type" value="Genomic_DNA"/>
</dbReference>
<dbReference type="RefSeq" id="WP_160779545.1">
    <property type="nucleotide sequence ID" value="NZ_BAAAZF010000001.1"/>
</dbReference>
<comment type="caution">
    <text evidence="2">The sequence shown here is derived from an EMBL/GenBank/DDBJ whole genome shotgun (WGS) entry which is preliminary data.</text>
</comment>
<name>A0A845APG0_9SPHN</name>
<gene>
    <name evidence="2" type="ORF">GRI94_10145</name>
</gene>
<evidence type="ECO:0000256" key="1">
    <source>
        <dbReference type="SAM" id="SignalP"/>
    </source>
</evidence>
<feature type="signal peptide" evidence="1">
    <location>
        <begin position="1"/>
        <end position="26"/>
    </location>
</feature>
<dbReference type="OrthoDB" id="7389927at2"/>
<dbReference type="NCBIfam" id="TIGR01451">
    <property type="entry name" value="B_ant_repeat"/>
    <property type="match status" value="1"/>
</dbReference>
<keyword evidence="1" id="KW-0732">Signal</keyword>
<dbReference type="Proteomes" id="UP000446786">
    <property type="component" value="Unassembled WGS sequence"/>
</dbReference>